<protein>
    <submittedName>
        <fullName evidence="1">Uncharacterized protein</fullName>
    </submittedName>
</protein>
<reference evidence="1 2" key="1">
    <citation type="journal article" date="2019" name="Antimicrob. Agents Chemother.">
        <title>Applying Rapid Whole Genome Sequencing to Predict Phenotypic Antimicrobial Susceptibility Testing Results Among Carbapenem-Resistant Klebsiella pneumoniae Clinical Isolates.</title>
        <authorList>
            <person name="Tamma P.D."/>
            <person name="Fan Y."/>
            <person name="Bergman Y."/>
            <person name="Pertea G."/>
            <person name="Kazmi A."/>
            <person name="Lewis S."/>
            <person name="Carroll K.C."/>
            <person name="Schatz M.C."/>
            <person name="Timp W."/>
            <person name="Simner P.J."/>
        </authorList>
    </citation>
    <scope>NUCLEOTIDE SEQUENCE [LARGE SCALE GENOMIC DNA]</scope>
    <source>
        <strain evidence="1 2">KLPN_33</strain>
    </source>
</reference>
<dbReference type="Proteomes" id="UP000272440">
    <property type="component" value="Unassembled WGS sequence"/>
</dbReference>
<sequence length="62" mass="6892">MHNLFNFSSLNLLGCRLFFSLFPVIPESIIPNEILPLSINKKGGFLLIKRSGKSKYSTGVGH</sequence>
<name>A0A3P2EGR0_KLEPN</name>
<evidence type="ECO:0000313" key="2">
    <source>
        <dbReference type="Proteomes" id="UP000272440"/>
    </source>
</evidence>
<accession>A0A3P2EGR0</accession>
<proteinExistence type="predicted"/>
<comment type="caution">
    <text evidence="1">The sequence shown here is derived from an EMBL/GenBank/DDBJ whole genome shotgun (WGS) entry which is preliminary data.</text>
</comment>
<dbReference type="AlphaFoldDB" id="A0A3P2EGR0"/>
<dbReference type="EMBL" id="RCZY01000002">
    <property type="protein sequence ID" value="RRE43608.1"/>
    <property type="molecule type" value="Genomic_DNA"/>
</dbReference>
<gene>
    <name evidence="1" type="ORF">EAO28_13500</name>
</gene>
<evidence type="ECO:0000313" key="1">
    <source>
        <dbReference type="EMBL" id="RRE43608.1"/>
    </source>
</evidence>
<organism evidence="1 2">
    <name type="scientific">Klebsiella pneumoniae</name>
    <dbReference type="NCBI Taxonomy" id="573"/>
    <lineage>
        <taxon>Bacteria</taxon>
        <taxon>Pseudomonadati</taxon>
        <taxon>Pseudomonadota</taxon>
        <taxon>Gammaproteobacteria</taxon>
        <taxon>Enterobacterales</taxon>
        <taxon>Enterobacteriaceae</taxon>
        <taxon>Klebsiella/Raoultella group</taxon>
        <taxon>Klebsiella</taxon>
        <taxon>Klebsiella pneumoniae complex</taxon>
    </lineage>
</organism>